<evidence type="ECO:0000313" key="1">
    <source>
        <dbReference type="EMBL" id="KVI06812.1"/>
    </source>
</evidence>
<dbReference type="Proteomes" id="UP000243975">
    <property type="component" value="Unassembled WGS sequence"/>
</dbReference>
<comment type="caution">
    <text evidence="1">The sequence shown here is derived from an EMBL/GenBank/DDBJ whole genome shotgun (WGS) entry which is preliminary data.</text>
</comment>
<dbReference type="EMBL" id="LEKV01001597">
    <property type="protein sequence ID" value="KVI06812.1"/>
    <property type="molecule type" value="Genomic_DNA"/>
</dbReference>
<sequence length="147" mass="16911">MNKNHPNNDLWFVPVCSSLWFSLDPSFDLWVYVYDKLSAMILNLLRYPPIPIQFSDKVSTSSRGSRDRLHYCRYHRRVPEHPSWSRCFYVWIIQPALAAVGAPENPVEVITGLSSLPNIFPTASLNFDVGALMILKPQDYLLQQNSV</sequence>
<dbReference type="Gramene" id="KVI06812">
    <property type="protein sequence ID" value="KVI06812"/>
    <property type="gene ID" value="Ccrd_014832"/>
</dbReference>
<gene>
    <name evidence="1" type="ORF">Ccrd_014832</name>
</gene>
<dbReference type="STRING" id="59895.A0A124SGM2"/>
<evidence type="ECO:0000313" key="2">
    <source>
        <dbReference type="Proteomes" id="UP000243975"/>
    </source>
</evidence>
<name>A0A124SGM2_CYNCS</name>
<accession>A0A124SGM2</accession>
<feature type="non-terminal residue" evidence="1">
    <location>
        <position position="1"/>
    </location>
</feature>
<dbReference type="AlphaFoldDB" id="A0A124SGM2"/>
<organism evidence="1 2">
    <name type="scientific">Cynara cardunculus var. scolymus</name>
    <name type="common">Globe artichoke</name>
    <name type="synonym">Cynara scolymus</name>
    <dbReference type="NCBI Taxonomy" id="59895"/>
    <lineage>
        <taxon>Eukaryota</taxon>
        <taxon>Viridiplantae</taxon>
        <taxon>Streptophyta</taxon>
        <taxon>Embryophyta</taxon>
        <taxon>Tracheophyta</taxon>
        <taxon>Spermatophyta</taxon>
        <taxon>Magnoliopsida</taxon>
        <taxon>eudicotyledons</taxon>
        <taxon>Gunneridae</taxon>
        <taxon>Pentapetalae</taxon>
        <taxon>asterids</taxon>
        <taxon>campanulids</taxon>
        <taxon>Asterales</taxon>
        <taxon>Asteraceae</taxon>
        <taxon>Carduoideae</taxon>
        <taxon>Cardueae</taxon>
        <taxon>Carduinae</taxon>
        <taxon>Cynara</taxon>
    </lineage>
</organism>
<reference evidence="1 2" key="1">
    <citation type="journal article" date="2016" name="Sci. Rep.">
        <title>The genome sequence of the outbreeding globe artichoke constructed de novo incorporating a phase-aware low-pass sequencing strategy of F1 progeny.</title>
        <authorList>
            <person name="Scaglione D."/>
            <person name="Reyes-Chin-Wo S."/>
            <person name="Acquadro A."/>
            <person name="Froenicke L."/>
            <person name="Portis E."/>
            <person name="Beitel C."/>
            <person name="Tirone M."/>
            <person name="Mauro R."/>
            <person name="Lo Monaco A."/>
            <person name="Mauromicale G."/>
            <person name="Faccioli P."/>
            <person name="Cattivelli L."/>
            <person name="Rieseberg L."/>
            <person name="Michelmore R."/>
            <person name="Lanteri S."/>
        </authorList>
    </citation>
    <scope>NUCLEOTIDE SEQUENCE [LARGE SCALE GENOMIC DNA]</scope>
    <source>
        <strain evidence="1">2C</strain>
    </source>
</reference>
<proteinExistence type="predicted"/>
<keyword evidence="2" id="KW-1185">Reference proteome</keyword>
<protein>
    <submittedName>
        <fullName evidence="1">Uncharacterized protein</fullName>
    </submittedName>
</protein>